<name>A0A212QWI8_9CHLR</name>
<evidence type="ECO:0000313" key="7">
    <source>
        <dbReference type="EMBL" id="SNB64074.1"/>
    </source>
</evidence>
<feature type="transmembrane region" description="Helical" evidence="5">
    <location>
        <begin position="58"/>
        <end position="75"/>
    </location>
</feature>
<dbReference type="AlphaFoldDB" id="A0A212QWI8"/>
<dbReference type="Pfam" id="PF12698">
    <property type="entry name" value="ABC2_membrane_3"/>
    <property type="match status" value="1"/>
</dbReference>
<organism evidence="7 8">
    <name type="scientific">Thermoflexus hugenholtzii JAD2</name>
    <dbReference type="NCBI Taxonomy" id="877466"/>
    <lineage>
        <taxon>Bacteria</taxon>
        <taxon>Bacillati</taxon>
        <taxon>Chloroflexota</taxon>
        <taxon>Thermoflexia</taxon>
        <taxon>Thermoflexales</taxon>
        <taxon>Thermoflexaceae</taxon>
        <taxon>Thermoflexus</taxon>
    </lineage>
</organism>
<comment type="subcellular location">
    <subcellularLocation>
        <location evidence="1">Membrane</location>
        <topology evidence="1">Multi-pass membrane protein</topology>
    </subcellularLocation>
</comment>
<evidence type="ECO:0000256" key="1">
    <source>
        <dbReference type="ARBA" id="ARBA00004141"/>
    </source>
</evidence>
<dbReference type="EMBL" id="FYEK01000027">
    <property type="protein sequence ID" value="SNB64074.1"/>
    <property type="molecule type" value="Genomic_DNA"/>
</dbReference>
<sequence length="137" mass="14313">MTLLGGIALVLVGRLLFGMRFEGDPLGVLVGFTLGTLAFLGLGLAVGSLAPTARVAQAVGMILAFPMMALGGAWMPLEILPESIRRISAWLPLTHVVTLMRGLWAGGSLGSHLGDLAFLIVTGVAGGLLAARFFRWE</sequence>
<protein>
    <submittedName>
        <fullName evidence="7">ABC-2 family transporter protein</fullName>
    </submittedName>
</protein>
<proteinExistence type="predicted"/>
<dbReference type="PANTHER" id="PTHR43027">
    <property type="entry name" value="DOXORUBICIN RESISTANCE ABC TRANSPORTER PERMEASE PROTEIN DRRC-RELATED"/>
    <property type="match status" value="1"/>
</dbReference>
<gene>
    <name evidence="7" type="ORF">SAMN02746019_00007720</name>
</gene>
<evidence type="ECO:0000256" key="4">
    <source>
        <dbReference type="ARBA" id="ARBA00023136"/>
    </source>
</evidence>
<feature type="transmembrane region" description="Helical" evidence="5">
    <location>
        <begin position="28"/>
        <end position="46"/>
    </location>
</feature>
<dbReference type="PANTHER" id="PTHR43027:SF2">
    <property type="entry name" value="TRANSPORT PERMEASE PROTEIN"/>
    <property type="match status" value="1"/>
</dbReference>
<evidence type="ECO:0000256" key="5">
    <source>
        <dbReference type="SAM" id="Phobius"/>
    </source>
</evidence>
<evidence type="ECO:0000313" key="8">
    <source>
        <dbReference type="Proteomes" id="UP000197025"/>
    </source>
</evidence>
<dbReference type="GO" id="GO:0043190">
    <property type="term" value="C:ATP-binding cassette (ABC) transporter complex"/>
    <property type="evidence" value="ECO:0007669"/>
    <property type="project" value="InterPro"/>
</dbReference>
<dbReference type="PRINTS" id="PR00164">
    <property type="entry name" value="ABC2TRNSPORT"/>
</dbReference>
<accession>A0A212QWI8</accession>
<dbReference type="InterPro" id="IPR013525">
    <property type="entry name" value="ABC2_TM"/>
</dbReference>
<evidence type="ECO:0000256" key="3">
    <source>
        <dbReference type="ARBA" id="ARBA00022989"/>
    </source>
</evidence>
<dbReference type="GO" id="GO:0140359">
    <property type="term" value="F:ABC-type transporter activity"/>
    <property type="evidence" value="ECO:0007669"/>
    <property type="project" value="InterPro"/>
</dbReference>
<evidence type="ECO:0000259" key="6">
    <source>
        <dbReference type="Pfam" id="PF12698"/>
    </source>
</evidence>
<keyword evidence="8" id="KW-1185">Reference proteome</keyword>
<keyword evidence="3 5" id="KW-1133">Transmembrane helix</keyword>
<keyword evidence="2 5" id="KW-0812">Transmembrane</keyword>
<feature type="transmembrane region" description="Helical" evidence="5">
    <location>
        <begin position="116"/>
        <end position="134"/>
    </location>
</feature>
<dbReference type="InParanoid" id="A0A212QWI8"/>
<dbReference type="InterPro" id="IPR000412">
    <property type="entry name" value="ABC_2_transport"/>
</dbReference>
<dbReference type="InterPro" id="IPR052902">
    <property type="entry name" value="ABC-2_transporter"/>
</dbReference>
<reference evidence="8" key="1">
    <citation type="submission" date="2017-06" db="EMBL/GenBank/DDBJ databases">
        <authorList>
            <person name="Varghese N."/>
            <person name="Submissions S."/>
        </authorList>
    </citation>
    <scope>NUCLEOTIDE SEQUENCE [LARGE SCALE GENOMIC DNA]</scope>
    <source>
        <strain evidence="8">JAD2</strain>
    </source>
</reference>
<evidence type="ECO:0000256" key="2">
    <source>
        <dbReference type="ARBA" id="ARBA00022692"/>
    </source>
</evidence>
<dbReference type="Proteomes" id="UP000197025">
    <property type="component" value="Unassembled WGS sequence"/>
</dbReference>
<keyword evidence="4 5" id="KW-0472">Membrane</keyword>
<feature type="domain" description="ABC-2 type transporter transmembrane" evidence="6">
    <location>
        <begin position="8"/>
        <end position="131"/>
    </location>
</feature>